<keyword evidence="6" id="KW-1185">Reference proteome</keyword>
<dbReference type="InterPro" id="IPR046848">
    <property type="entry name" value="E_motif"/>
</dbReference>
<dbReference type="Pfam" id="PF20431">
    <property type="entry name" value="E_motif"/>
    <property type="match status" value="1"/>
</dbReference>
<dbReference type="GO" id="GO:0009451">
    <property type="term" value="P:RNA modification"/>
    <property type="evidence" value="ECO:0007669"/>
    <property type="project" value="InterPro"/>
</dbReference>
<feature type="repeat" description="PPR" evidence="3">
    <location>
        <begin position="244"/>
        <end position="274"/>
    </location>
</feature>
<dbReference type="InterPro" id="IPR046960">
    <property type="entry name" value="PPR_At4g14850-like_plant"/>
</dbReference>
<keyword evidence="2" id="KW-0677">Repeat</keyword>
<dbReference type="EMBL" id="JAMYWD010000012">
    <property type="protein sequence ID" value="KAJ4951440.1"/>
    <property type="molecule type" value="Genomic_DNA"/>
</dbReference>
<protein>
    <recommendedName>
        <fullName evidence="4">DYW domain-containing protein</fullName>
    </recommendedName>
</protein>
<dbReference type="Pfam" id="PF01535">
    <property type="entry name" value="PPR"/>
    <property type="match status" value="2"/>
</dbReference>
<sequence length="683" mass="76807">MGYLKSLAEIERVQKQLALSLLKSHEATKSLKLLKTLYVYLIRTGLHQSNFAIGNFVAHCAHVDGMTYANQVFTQMLEPNSFVWNTMIRGFQQNQKPQKALLLFHCMKFRNIQPDCFTFPFVIRACASLQDLRKGLCVHGQLFKICVDADVYTATSLVEFYGALGHTRVAHQVFDEIPVKDAVSWTTILATYVNQCSEMNIAHQIFCEMPAKDLVAWNTMIGGYVKIGDMRIAKELFDQAPVKDLLMYNTVLGGYAKHGEAEVMLRFFDEMPKRDVVSWNSVIGGLVQSKKINEAIALFHQMQIEDLKPNEVTLVAILSACAQVGALDAGRWINSYIDRNGFGLNLLVGTALVDMYSKCGSLAGAQHVFERMLDRDVVTWNAMIMGFSMNGQSRKALELFYQMGSGNVKPNEVTFIGVLCACTHAGLVDEGQEWFYAMHHELGIAPKIEHYGCMVDLLGRAGLLKQAYEFIQAMPLTPHHGVWGALLGACKIHGNVELAEHAIRHLIELDPEDGGYLAIMSNIYANAGRWDDVAKVRKLMKEKGSLKLRGCSSIEVDSEIHEFGVKDTIHPRAKEIYKMIDEMSEQLRIAGHVANTNEVFFDVEEEEKEKALFFHSEKLAIAFGLIATNKGATLRIVKNLRVCVDCHSAIKIISRIFDREIVVRDRSRFHHFKKGSCSCGDYW</sequence>
<dbReference type="FunFam" id="1.25.40.10:FF:000184">
    <property type="entry name" value="Pentatricopeptide repeat-containing protein, chloroplastic"/>
    <property type="match status" value="1"/>
</dbReference>
<dbReference type="FunFam" id="1.25.40.10:FF:000333">
    <property type="entry name" value="Pentatricopeptide repeat-containing protein"/>
    <property type="match status" value="1"/>
</dbReference>
<dbReference type="GO" id="GO:0008270">
    <property type="term" value="F:zinc ion binding"/>
    <property type="evidence" value="ECO:0007669"/>
    <property type="project" value="InterPro"/>
</dbReference>
<dbReference type="NCBIfam" id="TIGR00756">
    <property type="entry name" value="PPR"/>
    <property type="match status" value="5"/>
</dbReference>
<feature type="domain" description="DYW" evidence="4">
    <location>
        <begin position="591"/>
        <end position="683"/>
    </location>
</feature>
<dbReference type="Gene3D" id="1.25.40.10">
    <property type="entry name" value="Tetratricopeptide repeat domain"/>
    <property type="match status" value="4"/>
</dbReference>
<dbReference type="OrthoDB" id="185373at2759"/>
<name>A0A9Q0JUZ3_9MAGN</name>
<dbReference type="GO" id="GO:0003723">
    <property type="term" value="F:RNA binding"/>
    <property type="evidence" value="ECO:0007669"/>
    <property type="project" value="InterPro"/>
</dbReference>
<evidence type="ECO:0000259" key="4">
    <source>
        <dbReference type="Pfam" id="PF14432"/>
    </source>
</evidence>
<dbReference type="Pfam" id="PF14432">
    <property type="entry name" value="DYW_deaminase"/>
    <property type="match status" value="1"/>
</dbReference>
<feature type="repeat" description="PPR" evidence="3">
    <location>
        <begin position="80"/>
        <end position="114"/>
    </location>
</feature>
<accession>A0A9Q0JUZ3</accession>
<evidence type="ECO:0000313" key="5">
    <source>
        <dbReference type="EMBL" id="KAJ4951440.1"/>
    </source>
</evidence>
<reference evidence="5" key="1">
    <citation type="journal article" date="2023" name="Plant J.">
        <title>The genome of the king protea, Protea cynaroides.</title>
        <authorList>
            <person name="Chang J."/>
            <person name="Duong T.A."/>
            <person name="Schoeman C."/>
            <person name="Ma X."/>
            <person name="Roodt D."/>
            <person name="Barker N."/>
            <person name="Li Z."/>
            <person name="Van de Peer Y."/>
            <person name="Mizrachi E."/>
        </authorList>
    </citation>
    <scope>NUCLEOTIDE SEQUENCE</scope>
    <source>
        <tissue evidence="5">Young leaves</tissue>
    </source>
</reference>
<dbReference type="PANTHER" id="PTHR47926">
    <property type="entry name" value="PENTATRICOPEPTIDE REPEAT-CONTAINING PROTEIN"/>
    <property type="match status" value="1"/>
</dbReference>
<proteinExistence type="inferred from homology"/>
<gene>
    <name evidence="5" type="ORF">NE237_028272</name>
</gene>
<dbReference type="PROSITE" id="PS51375">
    <property type="entry name" value="PPR"/>
    <property type="match status" value="5"/>
</dbReference>
<dbReference type="Pfam" id="PF13041">
    <property type="entry name" value="PPR_2"/>
    <property type="match status" value="3"/>
</dbReference>
<feature type="repeat" description="PPR" evidence="3">
    <location>
        <begin position="376"/>
        <end position="410"/>
    </location>
</feature>
<dbReference type="SUPFAM" id="SSF48452">
    <property type="entry name" value="TPR-like"/>
    <property type="match status" value="1"/>
</dbReference>
<comment type="similarity">
    <text evidence="1">Belongs to the PPR family. PCMP-H subfamily.</text>
</comment>
<dbReference type="InterPro" id="IPR032867">
    <property type="entry name" value="DYW_dom"/>
</dbReference>
<feature type="repeat" description="PPR" evidence="3">
    <location>
        <begin position="213"/>
        <end position="243"/>
    </location>
</feature>
<dbReference type="Proteomes" id="UP001141806">
    <property type="component" value="Unassembled WGS sequence"/>
</dbReference>
<evidence type="ECO:0000256" key="1">
    <source>
        <dbReference type="ARBA" id="ARBA00006643"/>
    </source>
</evidence>
<comment type="caution">
    <text evidence="5">The sequence shown here is derived from an EMBL/GenBank/DDBJ whole genome shotgun (WGS) entry which is preliminary data.</text>
</comment>
<evidence type="ECO:0000256" key="3">
    <source>
        <dbReference type="PROSITE-ProRule" id="PRU00708"/>
    </source>
</evidence>
<evidence type="ECO:0000256" key="2">
    <source>
        <dbReference type="ARBA" id="ARBA00022737"/>
    </source>
</evidence>
<organism evidence="5 6">
    <name type="scientific">Protea cynaroides</name>
    <dbReference type="NCBI Taxonomy" id="273540"/>
    <lineage>
        <taxon>Eukaryota</taxon>
        <taxon>Viridiplantae</taxon>
        <taxon>Streptophyta</taxon>
        <taxon>Embryophyta</taxon>
        <taxon>Tracheophyta</taxon>
        <taxon>Spermatophyta</taxon>
        <taxon>Magnoliopsida</taxon>
        <taxon>Proteales</taxon>
        <taxon>Proteaceae</taxon>
        <taxon>Protea</taxon>
    </lineage>
</organism>
<feature type="repeat" description="PPR" evidence="3">
    <location>
        <begin position="275"/>
        <end position="309"/>
    </location>
</feature>
<dbReference type="AlphaFoldDB" id="A0A9Q0JUZ3"/>
<evidence type="ECO:0000313" key="6">
    <source>
        <dbReference type="Proteomes" id="UP001141806"/>
    </source>
</evidence>
<dbReference type="InterPro" id="IPR002885">
    <property type="entry name" value="PPR_rpt"/>
</dbReference>
<dbReference type="InterPro" id="IPR011990">
    <property type="entry name" value="TPR-like_helical_dom_sf"/>
</dbReference>